<reference evidence="2 3" key="1">
    <citation type="submission" date="2017-04" db="EMBL/GenBank/DDBJ databases">
        <authorList>
            <person name="Afonso C.L."/>
            <person name="Miller P.J."/>
            <person name="Scott M.A."/>
            <person name="Spackman E."/>
            <person name="Goraichik I."/>
            <person name="Dimitrov K.M."/>
            <person name="Suarez D.L."/>
            <person name="Swayne D.E."/>
        </authorList>
    </citation>
    <scope>NUCLEOTIDE SEQUENCE [LARGE SCALE GENOMIC DNA]</scope>
    <source>
        <strain evidence="2 3">DSM 19625</strain>
    </source>
</reference>
<dbReference type="PANTHER" id="PTHR12631">
    <property type="entry name" value="ALPHA-L-IDURONIDASE"/>
    <property type="match status" value="1"/>
</dbReference>
<dbReference type="Proteomes" id="UP000192678">
    <property type="component" value="Unassembled WGS sequence"/>
</dbReference>
<dbReference type="InterPro" id="IPR017853">
    <property type="entry name" value="GH"/>
</dbReference>
<gene>
    <name evidence="2" type="ORF">SAMN04488101_115133</name>
</gene>
<dbReference type="GO" id="GO:0004553">
    <property type="term" value="F:hydrolase activity, hydrolyzing O-glycosyl compounds"/>
    <property type="evidence" value="ECO:0007669"/>
    <property type="project" value="TreeGrafter"/>
</dbReference>
<evidence type="ECO:0008006" key="4">
    <source>
        <dbReference type="Google" id="ProtNLM"/>
    </source>
</evidence>
<accession>A0A1W2ETC3</accession>
<evidence type="ECO:0000256" key="1">
    <source>
        <dbReference type="SAM" id="SignalP"/>
    </source>
</evidence>
<dbReference type="InterPro" id="IPR051923">
    <property type="entry name" value="Glycosyl_Hydrolase_39"/>
</dbReference>
<keyword evidence="1" id="KW-0732">Signal</keyword>
<evidence type="ECO:0000313" key="2">
    <source>
        <dbReference type="EMBL" id="SMD12947.1"/>
    </source>
</evidence>
<protein>
    <recommendedName>
        <fullName evidence="4">Glycoside hydrolase family 42 N-terminal domain-containing protein</fullName>
    </recommendedName>
</protein>
<feature type="chain" id="PRO_5012868100" description="Glycoside hydrolase family 42 N-terminal domain-containing protein" evidence="1">
    <location>
        <begin position="24"/>
        <end position="523"/>
    </location>
</feature>
<dbReference type="Gene3D" id="3.20.20.80">
    <property type="entry name" value="Glycosidases"/>
    <property type="match status" value="1"/>
</dbReference>
<evidence type="ECO:0000313" key="3">
    <source>
        <dbReference type="Proteomes" id="UP000192678"/>
    </source>
</evidence>
<dbReference type="PANTHER" id="PTHR12631:SF10">
    <property type="entry name" value="BETA-XYLOSIDASE-LIKE PROTEIN-RELATED"/>
    <property type="match status" value="1"/>
</dbReference>
<dbReference type="AlphaFoldDB" id="A0A1W2ETC3"/>
<proteinExistence type="predicted"/>
<dbReference type="EMBL" id="FWYB01000015">
    <property type="protein sequence ID" value="SMD12947.1"/>
    <property type="molecule type" value="Genomic_DNA"/>
</dbReference>
<organism evidence="2 3">
    <name type="scientific">Pedobacter nyackensis</name>
    <dbReference type="NCBI Taxonomy" id="475255"/>
    <lineage>
        <taxon>Bacteria</taxon>
        <taxon>Pseudomonadati</taxon>
        <taxon>Bacteroidota</taxon>
        <taxon>Sphingobacteriia</taxon>
        <taxon>Sphingobacteriales</taxon>
        <taxon>Sphingobacteriaceae</taxon>
        <taxon>Pedobacter</taxon>
    </lineage>
</organism>
<keyword evidence="3" id="KW-1185">Reference proteome</keyword>
<feature type="signal peptide" evidence="1">
    <location>
        <begin position="1"/>
        <end position="23"/>
    </location>
</feature>
<dbReference type="STRING" id="475255.SAMN04488101_115133"/>
<dbReference type="SUPFAM" id="SSF51445">
    <property type="entry name" value="(Trans)glycosidases"/>
    <property type="match status" value="1"/>
</dbReference>
<sequence length="523" mass="59762">MKKNCLCLIFLLLVTLVFTRCSPDQNRSTVEVKPLRDKKVKIKDMFGINGFEWDFYDNHYNFDTAKYSLIKTFGGFRHFLDWDRIEPEKGVFRFNHKPEGGWSYDEIYHKAHQDSIDVLIDLQITPVWIVNTYPAAKRQRDLIPIDYKAVRDKPSSYKEIGKAGFQIAARYGRNRNIDKRLIQVPKESADPVIGLGYVKYVESSNEPDKWWKGKDCEQTPEEYAAQLSAFYDGHKGTLGKGVGIKNADPTMVVVMGGIAKPNVEYVKRMVEWCKKNRGVKKTGGIDLCFDVINYHMYSNDYTGWFASFRSKGRGVAPETNDMTKIAVSFTDYVKSLGQAIPIWSTETGYDLSDNSIQRAIAIGAKSKELTQADWILRLGLMYARLGIDKLFFYQLYDNNDPGTETSNPFGFSGLVSKNKRRPASDYIYQTTKLMGNYNYYNTISNDPIVDIYKLGNKMMYVLFVPDEVDRKEKYQLDLGSGTKTALIYSLNPGSDQMITKEVPTNDGLLELETTETPIFVQAK</sequence>
<name>A0A1W2ETC3_9SPHI</name>